<comment type="caution">
    <text evidence="2">The sequence shown here is derived from an EMBL/GenBank/DDBJ whole genome shotgun (WGS) entry which is preliminary data.</text>
</comment>
<dbReference type="AlphaFoldDB" id="A0AAV7PQI9"/>
<feature type="region of interest" description="Disordered" evidence="1">
    <location>
        <begin position="1"/>
        <end position="40"/>
    </location>
</feature>
<dbReference type="EMBL" id="JANPWB010000011">
    <property type="protein sequence ID" value="KAJ1130335.1"/>
    <property type="molecule type" value="Genomic_DNA"/>
</dbReference>
<name>A0AAV7PQI9_PLEWA</name>
<evidence type="ECO:0000256" key="1">
    <source>
        <dbReference type="SAM" id="MobiDB-lite"/>
    </source>
</evidence>
<reference evidence="2" key="1">
    <citation type="journal article" date="2022" name="bioRxiv">
        <title>Sequencing and chromosome-scale assembly of the giantPleurodeles waltlgenome.</title>
        <authorList>
            <person name="Brown T."/>
            <person name="Elewa A."/>
            <person name="Iarovenko S."/>
            <person name="Subramanian E."/>
            <person name="Araus A.J."/>
            <person name="Petzold A."/>
            <person name="Susuki M."/>
            <person name="Suzuki K.-i.T."/>
            <person name="Hayashi T."/>
            <person name="Toyoda A."/>
            <person name="Oliveira C."/>
            <person name="Osipova E."/>
            <person name="Leigh N.D."/>
            <person name="Simon A."/>
            <person name="Yun M.H."/>
        </authorList>
    </citation>
    <scope>NUCLEOTIDE SEQUENCE</scope>
    <source>
        <strain evidence="2">20211129_DDA</strain>
        <tissue evidence="2">Liver</tissue>
    </source>
</reference>
<dbReference type="Proteomes" id="UP001066276">
    <property type="component" value="Chromosome 7"/>
</dbReference>
<accession>A0AAV7PQI9</accession>
<protein>
    <submittedName>
        <fullName evidence="2">Uncharacterized protein</fullName>
    </submittedName>
</protein>
<organism evidence="2 3">
    <name type="scientific">Pleurodeles waltl</name>
    <name type="common">Iberian ribbed newt</name>
    <dbReference type="NCBI Taxonomy" id="8319"/>
    <lineage>
        <taxon>Eukaryota</taxon>
        <taxon>Metazoa</taxon>
        <taxon>Chordata</taxon>
        <taxon>Craniata</taxon>
        <taxon>Vertebrata</taxon>
        <taxon>Euteleostomi</taxon>
        <taxon>Amphibia</taxon>
        <taxon>Batrachia</taxon>
        <taxon>Caudata</taxon>
        <taxon>Salamandroidea</taxon>
        <taxon>Salamandridae</taxon>
        <taxon>Pleurodelinae</taxon>
        <taxon>Pleurodeles</taxon>
    </lineage>
</organism>
<keyword evidence="3" id="KW-1185">Reference proteome</keyword>
<proteinExistence type="predicted"/>
<evidence type="ECO:0000313" key="3">
    <source>
        <dbReference type="Proteomes" id="UP001066276"/>
    </source>
</evidence>
<sequence>MRCGERLDDAPPASQGDDNSAEPAAVTLSRCPPQEPHGTPAFRRMAPLKLPVRRIQPSPACLCFRV</sequence>
<evidence type="ECO:0000313" key="2">
    <source>
        <dbReference type="EMBL" id="KAJ1130335.1"/>
    </source>
</evidence>
<gene>
    <name evidence="2" type="ORF">NDU88_008688</name>
</gene>